<feature type="compositionally biased region" description="Acidic residues" evidence="2">
    <location>
        <begin position="330"/>
        <end position="340"/>
    </location>
</feature>
<protein>
    <recommendedName>
        <fullName evidence="3">RFX-type winged-helix domain-containing protein</fullName>
    </recommendedName>
</protein>
<feature type="compositionally biased region" description="Polar residues" evidence="2">
    <location>
        <begin position="841"/>
        <end position="857"/>
    </location>
</feature>
<sequence>MTAVNMQMMPTNMPLDFLPVHSRSNSVSSSSTHSSNSRPQSSQGAFPRMQAGMPPSADDMYRASYHLSHHAQNDHVRDSFYSSLYSLSPADEDSLSQSPPNHNISNPALKGPLRPSHIRARAAASPYPRDTDSVHSSSSETEDMSMFLNNPAPDYHTMFGGGQSMAPNQEAIHATGAFGRMTLGSDHALEKLAANVRAATTTSASDRAKQIFVQAWLTANYAPYPDGNVPRQGLYFSYRRVCDQYGIPHINTATLGKAIRLCFPTIKTRRLGVRGNSKYHYCGIRPATSAEAEWLQDYIHKSNNTAGQPSVNAARLAHEQSEAANRSEDRSDEDDDDDSEGVSSAIGSKRNSLTLSGDMKSAAFAPDLSDKTPTAATLLSQVQSSQRPPGTYPTQASIRRHPQTEPTLSVQSHSPPVNHTVPYMASPQSLSVRQFPHFPSIEEAVGANSTSPHGIAAREVWGWFQEHLDALLESVRSFRFDQFEMHLRTFWSSLGGHHREVVHAPAIAGLMAKADAIVYDEILEILRSQMLSPITATSLSSLRQLANKMEKILLVALENYGNTFVEPKVELGARFGHLVLRFLDIYQVTQALNTVLTNQKQLADMRRSWQKVDFESVRNQSALVCNCRHEDLVQLLEVEFVGMLDGLSKSNEPVREVMSWADKCCERLMGSSRGHHGALEERSTMSSRSVLIRWGYVTSQVMRDLTIRSDPAFGAFQIMKLFLDDWIAVNVLRSVALSTNSVAASVEPVIQQQFFTMSPMAGQENFNSIDVRPQQHMMAHTPTTSSMLAALQHDPFPAGPLDPSSSTFGPDTYGSLSYMDTTASQDDSGHQPTLSFPDFSGSGNSFDVSGFTPQDLPTSEPDHDPEPVKTEQQQGV</sequence>
<dbReference type="GO" id="GO:0000978">
    <property type="term" value="F:RNA polymerase II cis-regulatory region sequence-specific DNA binding"/>
    <property type="evidence" value="ECO:0007669"/>
    <property type="project" value="TreeGrafter"/>
</dbReference>
<feature type="region of interest" description="Disordered" evidence="2">
    <location>
        <begin position="15"/>
        <end position="60"/>
    </location>
</feature>
<keyword evidence="1" id="KW-0238">DNA-binding</keyword>
<feature type="region of interest" description="Disordered" evidence="2">
    <location>
        <begin position="316"/>
        <end position="352"/>
    </location>
</feature>
<feature type="compositionally biased region" description="Polar residues" evidence="2">
    <location>
        <begin position="341"/>
        <end position="352"/>
    </location>
</feature>
<dbReference type="EMBL" id="MU150270">
    <property type="protein sequence ID" value="KAF9462657.1"/>
    <property type="molecule type" value="Genomic_DNA"/>
</dbReference>
<dbReference type="PROSITE" id="PS51526">
    <property type="entry name" value="RFX_DBD"/>
    <property type="match status" value="1"/>
</dbReference>
<evidence type="ECO:0000313" key="4">
    <source>
        <dbReference type="EMBL" id="KAF9462657.1"/>
    </source>
</evidence>
<dbReference type="AlphaFoldDB" id="A0A9P5Y5M0"/>
<feature type="compositionally biased region" description="Polar residues" evidence="2">
    <location>
        <begin position="380"/>
        <end position="397"/>
    </location>
</feature>
<evidence type="ECO:0000256" key="2">
    <source>
        <dbReference type="SAM" id="MobiDB-lite"/>
    </source>
</evidence>
<feature type="domain" description="RFX-type winged-helix" evidence="3">
    <location>
        <begin position="213"/>
        <end position="288"/>
    </location>
</feature>
<name>A0A9P5Y5M0_9AGAR</name>
<accession>A0A9P5Y5M0</accession>
<reference evidence="4" key="1">
    <citation type="submission" date="2020-11" db="EMBL/GenBank/DDBJ databases">
        <authorList>
            <consortium name="DOE Joint Genome Institute"/>
            <person name="Ahrendt S."/>
            <person name="Riley R."/>
            <person name="Andreopoulos W."/>
            <person name="Labutti K."/>
            <person name="Pangilinan J."/>
            <person name="Ruiz-Duenas F.J."/>
            <person name="Barrasa J.M."/>
            <person name="Sanchez-Garcia M."/>
            <person name="Camarero S."/>
            <person name="Miyauchi S."/>
            <person name="Serrano A."/>
            <person name="Linde D."/>
            <person name="Babiker R."/>
            <person name="Drula E."/>
            <person name="Ayuso-Fernandez I."/>
            <person name="Pacheco R."/>
            <person name="Padilla G."/>
            <person name="Ferreira P."/>
            <person name="Barriuso J."/>
            <person name="Kellner H."/>
            <person name="Castanera R."/>
            <person name="Alfaro M."/>
            <person name="Ramirez L."/>
            <person name="Pisabarro A.G."/>
            <person name="Kuo A."/>
            <person name="Tritt A."/>
            <person name="Lipzen A."/>
            <person name="He G."/>
            <person name="Yan M."/>
            <person name="Ng V."/>
            <person name="Cullen D."/>
            <person name="Martin F."/>
            <person name="Rosso M.-N."/>
            <person name="Henrissat B."/>
            <person name="Hibbett D."/>
            <person name="Martinez A.T."/>
            <person name="Grigoriev I.V."/>
        </authorList>
    </citation>
    <scope>NUCLEOTIDE SEQUENCE</scope>
    <source>
        <strain evidence="4">CBS 247.69</strain>
    </source>
</reference>
<dbReference type="InterPro" id="IPR057321">
    <property type="entry name" value="RFX1-4/6/8-like_BCD"/>
</dbReference>
<dbReference type="Pfam" id="PF02257">
    <property type="entry name" value="RFX_DNA_binding"/>
    <property type="match status" value="1"/>
</dbReference>
<dbReference type="Gene3D" id="1.10.10.10">
    <property type="entry name" value="Winged helix-like DNA-binding domain superfamily/Winged helix DNA-binding domain"/>
    <property type="match status" value="1"/>
</dbReference>
<dbReference type="SUPFAM" id="SSF46785">
    <property type="entry name" value="Winged helix' DNA-binding domain"/>
    <property type="match status" value="1"/>
</dbReference>
<feature type="compositionally biased region" description="Polar residues" evidence="2">
    <location>
        <begin position="803"/>
        <end position="834"/>
    </location>
</feature>
<comment type="caution">
    <text evidence="4">The sequence shown here is derived from an EMBL/GenBank/DDBJ whole genome shotgun (WGS) entry which is preliminary data.</text>
</comment>
<feature type="region of interest" description="Disordered" evidence="2">
    <location>
        <begin position="380"/>
        <end position="414"/>
    </location>
</feature>
<dbReference type="Proteomes" id="UP000807353">
    <property type="component" value="Unassembled WGS sequence"/>
</dbReference>
<feature type="compositionally biased region" description="Basic and acidic residues" evidence="2">
    <location>
        <begin position="316"/>
        <end position="329"/>
    </location>
</feature>
<feature type="compositionally biased region" description="Low complexity" evidence="2">
    <location>
        <begin position="19"/>
        <end position="43"/>
    </location>
</feature>
<feature type="region of interest" description="Disordered" evidence="2">
    <location>
        <begin position="89"/>
        <end position="145"/>
    </location>
</feature>
<evidence type="ECO:0000256" key="1">
    <source>
        <dbReference type="ARBA" id="ARBA00023125"/>
    </source>
</evidence>
<dbReference type="InterPro" id="IPR003150">
    <property type="entry name" value="DNA-bd_RFX"/>
</dbReference>
<feature type="region of interest" description="Disordered" evidence="2">
    <location>
        <begin position="793"/>
        <end position="876"/>
    </location>
</feature>
<dbReference type="OrthoDB" id="10056949at2759"/>
<evidence type="ECO:0000259" key="3">
    <source>
        <dbReference type="PROSITE" id="PS51526"/>
    </source>
</evidence>
<feature type="compositionally biased region" description="Polar residues" evidence="2">
    <location>
        <begin position="95"/>
        <end position="106"/>
    </location>
</feature>
<dbReference type="InterPro" id="IPR036388">
    <property type="entry name" value="WH-like_DNA-bd_sf"/>
</dbReference>
<proteinExistence type="predicted"/>
<dbReference type="InterPro" id="IPR039779">
    <property type="entry name" value="RFX-like"/>
</dbReference>
<keyword evidence="5" id="KW-1185">Reference proteome</keyword>
<dbReference type="Pfam" id="PF25340">
    <property type="entry name" value="BCD_RFX"/>
    <property type="match status" value="1"/>
</dbReference>
<dbReference type="GO" id="GO:0000981">
    <property type="term" value="F:DNA-binding transcription factor activity, RNA polymerase II-specific"/>
    <property type="evidence" value="ECO:0007669"/>
    <property type="project" value="TreeGrafter"/>
</dbReference>
<organism evidence="4 5">
    <name type="scientific">Collybia nuda</name>
    <dbReference type="NCBI Taxonomy" id="64659"/>
    <lineage>
        <taxon>Eukaryota</taxon>
        <taxon>Fungi</taxon>
        <taxon>Dikarya</taxon>
        <taxon>Basidiomycota</taxon>
        <taxon>Agaricomycotina</taxon>
        <taxon>Agaricomycetes</taxon>
        <taxon>Agaricomycetidae</taxon>
        <taxon>Agaricales</taxon>
        <taxon>Tricholomatineae</taxon>
        <taxon>Clitocybaceae</taxon>
        <taxon>Collybia</taxon>
    </lineage>
</organism>
<evidence type="ECO:0000313" key="5">
    <source>
        <dbReference type="Proteomes" id="UP000807353"/>
    </source>
</evidence>
<dbReference type="InterPro" id="IPR036390">
    <property type="entry name" value="WH_DNA-bd_sf"/>
</dbReference>
<gene>
    <name evidence="4" type="ORF">BDZ94DRAFT_1366345</name>
</gene>
<feature type="compositionally biased region" description="Basic and acidic residues" evidence="2">
    <location>
        <begin position="860"/>
        <end position="869"/>
    </location>
</feature>
<dbReference type="PANTHER" id="PTHR12619">
    <property type="entry name" value="RFX TRANSCRIPTION FACTOR FAMILY"/>
    <property type="match status" value="1"/>
</dbReference>
<dbReference type="PANTHER" id="PTHR12619:SF5">
    <property type="entry name" value="TRANSCRIPTION FACTOR RFX4"/>
    <property type="match status" value="1"/>
</dbReference>
<feature type="compositionally biased region" description="Polar residues" evidence="2">
    <location>
        <begin position="404"/>
        <end position="414"/>
    </location>
</feature>